<evidence type="ECO:0000256" key="3">
    <source>
        <dbReference type="ARBA" id="ARBA00022989"/>
    </source>
</evidence>
<accession>A0A7S3E778</accession>
<gene>
    <name evidence="6" type="ORF">RMAR00112_LOCUS981</name>
</gene>
<protein>
    <recommendedName>
        <fullName evidence="7">PQ-loop repeat-containing protein 1</fullName>
    </recommendedName>
</protein>
<reference evidence="6" key="1">
    <citation type="submission" date="2021-01" db="EMBL/GenBank/DDBJ databases">
        <authorList>
            <person name="Corre E."/>
            <person name="Pelletier E."/>
            <person name="Niang G."/>
            <person name="Scheremetjew M."/>
            <person name="Finn R."/>
            <person name="Kale V."/>
            <person name="Holt S."/>
            <person name="Cochrane G."/>
            <person name="Meng A."/>
            <person name="Brown T."/>
            <person name="Cohen L."/>
        </authorList>
    </citation>
    <scope>NUCLEOTIDE SEQUENCE</scope>
    <source>
        <strain evidence="6">CCMP 769</strain>
    </source>
</reference>
<dbReference type="Pfam" id="PF04193">
    <property type="entry name" value="PQ-loop"/>
    <property type="match status" value="1"/>
</dbReference>
<feature type="transmembrane region" description="Helical" evidence="5">
    <location>
        <begin position="20"/>
        <end position="40"/>
    </location>
</feature>
<evidence type="ECO:0000256" key="5">
    <source>
        <dbReference type="SAM" id="Phobius"/>
    </source>
</evidence>
<evidence type="ECO:0000256" key="1">
    <source>
        <dbReference type="ARBA" id="ARBA00004141"/>
    </source>
</evidence>
<keyword evidence="3 5" id="KW-1133">Transmembrane helix</keyword>
<dbReference type="AlphaFoldDB" id="A0A7S3E778"/>
<keyword evidence="4 5" id="KW-0472">Membrane</keyword>
<feature type="transmembrane region" description="Helical" evidence="5">
    <location>
        <begin position="52"/>
        <end position="76"/>
    </location>
</feature>
<dbReference type="InterPro" id="IPR006603">
    <property type="entry name" value="PQ-loop_rpt"/>
</dbReference>
<dbReference type="GO" id="GO:0016020">
    <property type="term" value="C:membrane"/>
    <property type="evidence" value="ECO:0007669"/>
    <property type="project" value="UniProtKB-SubCell"/>
</dbReference>
<evidence type="ECO:0000256" key="2">
    <source>
        <dbReference type="ARBA" id="ARBA00022692"/>
    </source>
</evidence>
<name>A0A7S3E778_9RHOD</name>
<organism evidence="6">
    <name type="scientific">Rhodosorus marinus</name>
    <dbReference type="NCBI Taxonomy" id="101924"/>
    <lineage>
        <taxon>Eukaryota</taxon>
        <taxon>Rhodophyta</taxon>
        <taxon>Stylonematophyceae</taxon>
        <taxon>Stylonematales</taxon>
        <taxon>Stylonemataceae</taxon>
        <taxon>Rhodosorus</taxon>
    </lineage>
</organism>
<evidence type="ECO:0000256" key="4">
    <source>
        <dbReference type="ARBA" id="ARBA00023136"/>
    </source>
</evidence>
<evidence type="ECO:0008006" key="7">
    <source>
        <dbReference type="Google" id="ProtNLM"/>
    </source>
</evidence>
<dbReference type="EMBL" id="HBHW01001205">
    <property type="protein sequence ID" value="CAE0033041.1"/>
    <property type="molecule type" value="Transcribed_RNA"/>
</dbReference>
<proteinExistence type="predicted"/>
<sequence>MAVTLNQIFELKCLSELEDVSSVALYVGLLAIPLCLLTPVPQYYKLYKRGSAAGFSSMMLLIGNIGRSLNVINLLILHYDQVRWMLTLAGALFPYPDCSGFIDL</sequence>
<keyword evidence="2 5" id="KW-0812">Transmembrane</keyword>
<comment type="subcellular location">
    <subcellularLocation>
        <location evidence="1">Membrane</location>
        <topology evidence="1">Multi-pass membrane protein</topology>
    </subcellularLocation>
</comment>
<evidence type="ECO:0000313" key="6">
    <source>
        <dbReference type="EMBL" id="CAE0033041.1"/>
    </source>
</evidence>
<dbReference type="Gene3D" id="1.20.1280.290">
    <property type="match status" value="1"/>
</dbReference>